<evidence type="ECO:0000256" key="1">
    <source>
        <dbReference type="SAM" id="Phobius"/>
    </source>
</evidence>
<keyword evidence="3" id="KW-1185">Reference proteome</keyword>
<gene>
    <name evidence="2" type="ORF">GDO78_007753</name>
</gene>
<organism evidence="2 3">
    <name type="scientific">Eleutherodactylus coqui</name>
    <name type="common">Puerto Rican coqui</name>
    <dbReference type="NCBI Taxonomy" id="57060"/>
    <lineage>
        <taxon>Eukaryota</taxon>
        <taxon>Metazoa</taxon>
        <taxon>Chordata</taxon>
        <taxon>Craniata</taxon>
        <taxon>Vertebrata</taxon>
        <taxon>Euteleostomi</taxon>
        <taxon>Amphibia</taxon>
        <taxon>Batrachia</taxon>
        <taxon>Anura</taxon>
        <taxon>Neobatrachia</taxon>
        <taxon>Hyloidea</taxon>
        <taxon>Eleutherodactylidae</taxon>
        <taxon>Eleutherodactylinae</taxon>
        <taxon>Eleutherodactylus</taxon>
        <taxon>Eleutherodactylus</taxon>
    </lineage>
</organism>
<evidence type="ECO:0000313" key="2">
    <source>
        <dbReference type="EMBL" id="KAG9488126.1"/>
    </source>
</evidence>
<keyword evidence="1" id="KW-1133">Transmembrane helix</keyword>
<proteinExistence type="predicted"/>
<keyword evidence="1" id="KW-0812">Transmembrane</keyword>
<comment type="caution">
    <text evidence="2">The sequence shown here is derived from an EMBL/GenBank/DDBJ whole genome shotgun (WGS) entry which is preliminary data.</text>
</comment>
<dbReference type="AlphaFoldDB" id="A0A8J6FI55"/>
<accession>A0A8J6FI55</accession>
<evidence type="ECO:0000313" key="3">
    <source>
        <dbReference type="Proteomes" id="UP000770717"/>
    </source>
</evidence>
<protein>
    <submittedName>
        <fullName evidence="2">Uncharacterized protein</fullName>
    </submittedName>
</protein>
<keyword evidence="1" id="KW-0472">Membrane</keyword>
<dbReference type="Proteomes" id="UP000770717">
    <property type="component" value="Unassembled WGS sequence"/>
</dbReference>
<name>A0A8J6FI55_ELECQ</name>
<reference evidence="2" key="1">
    <citation type="thesis" date="2020" institute="ProQuest LLC" country="789 East Eisenhower Parkway, Ann Arbor, MI, USA">
        <title>Comparative Genomics and Chromosome Evolution.</title>
        <authorList>
            <person name="Mudd A.B."/>
        </authorList>
    </citation>
    <scope>NUCLEOTIDE SEQUENCE</scope>
    <source>
        <strain evidence="2">HN-11 Male</strain>
        <tissue evidence="2">Kidney and liver</tissue>
    </source>
</reference>
<feature type="transmembrane region" description="Helical" evidence="1">
    <location>
        <begin position="86"/>
        <end position="106"/>
    </location>
</feature>
<dbReference type="EMBL" id="WNTK01000003">
    <property type="protein sequence ID" value="KAG9488126.1"/>
    <property type="molecule type" value="Genomic_DNA"/>
</dbReference>
<sequence length="116" mass="13758">MVIVIMENRMAVYNFVTFHYLFYNLHRKTSLWVLLWQNQQWYRVELLMTTWKLSEVLACMSIRSTAGIHISILYFRFSRPVHRSVLSGWGVLITGSDVIFTVSLFYSPEYLEAIVN</sequence>